<dbReference type="AlphaFoldDB" id="A0A256FN67"/>
<name>A0A256FN67_9HYPH</name>
<organism evidence="1 2">
    <name type="scientific">Brucella thiophenivorans</name>
    <dbReference type="NCBI Taxonomy" id="571255"/>
    <lineage>
        <taxon>Bacteria</taxon>
        <taxon>Pseudomonadati</taxon>
        <taxon>Pseudomonadota</taxon>
        <taxon>Alphaproteobacteria</taxon>
        <taxon>Hyphomicrobiales</taxon>
        <taxon>Brucellaceae</taxon>
        <taxon>Brucella/Ochrobactrum group</taxon>
        <taxon>Brucella</taxon>
    </lineage>
</organism>
<reference evidence="1 2" key="1">
    <citation type="submission" date="2017-07" db="EMBL/GenBank/DDBJ databases">
        <title>Phylogenetic study on the rhizospheric bacterium Ochrobactrum sp. A44.</title>
        <authorList>
            <person name="Krzyzanowska D.M."/>
            <person name="Ossowicki A."/>
            <person name="Rajewska M."/>
            <person name="Maciag T."/>
            <person name="Kaczynski Z."/>
            <person name="Czerwicka M."/>
            <person name="Jafra S."/>
        </authorList>
    </citation>
    <scope>NUCLEOTIDE SEQUENCE [LARGE SCALE GENOMIC DNA]</scope>
    <source>
        <strain evidence="1 2">DSM 7216</strain>
    </source>
</reference>
<accession>A0A256FN67</accession>
<proteinExistence type="predicted"/>
<dbReference type="EMBL" id="NNRJ01000049">
    <property type="protein sequence ID" value="OYR15871.1"/>
    <property type="molecule type" value="Genomic_DNA"/>
</dbReference>
<evidence type="ECO:0000313" key="1">
    <source>
        <dbReference type="EMBL" id="OYR15871.1"/>
    </source>
</evidence>
<protein>
    <submittedName>
        <fullName evidence="1">Uncharacterized protein</fullName>
    </submittedName>
</protein>
<keyword evidence="2" id="KW-1185">Reference proteome</keyword>
<evidence type="ECO:0000313" key="2">
    <source>
        <dbReference type="Proteomes" id="UP000215590"/>
    </source>
</evidence>
<gene>
    <name evidence="1" type="ORF">CEV31_2733</name>
</gene>
<sequence length="67" mass="7401">MKVAVAAYAPGLMLRLFRLVNSCVLSLRARFDPFFQIGASQPFVLARIFSETVSQFSGCALTIMQTL</sequence>
<dbReference type="Proteomes" id="UP000215590">
    <property type="component" value="Unassembled WGS sequence"/>
</dbReference>
<comment type="caution">
    <text evidence="1">The sequence shown here is derived from an EMBL/GenBank/DDBJ whole genome shotgun (WGS) entry which is preliminary data.</text>
</comment>